<evidence type="ECO:0000256" key="1">
    <source>
        <dbReference type="ARBA" id="ARBA00023125"/>
    </source>
</evidence>
<dbReference type="Gene3D" id="1.10.357.10">
    <property type="entry name" value="Tetracycline Repressor, domain 2"/>
    <property type="match status" value="1"/>
</dbReference>
<feature type="DNA-binding region" description="H-T-H motif" evidence="2">
    <location>
        <begin position="34"/>
        <end position="53"/>
    </location>
</feature>
<dbReference type="SUPFAM" id="SSF46689">
    <property type="entry name" value="Homeodomain-like"/>
    <property type="match status" value="1"/>
</dbReference>
<comment type="caution">
    <text evidence="5">The sequence shown here is derived from an EMBL/GenBank/DDBJ whole genome shotgun (WGS) entry which is preliminary data.</text>
</comment>
<dbReference type="PANTHER" id="PTHR30055:SF239">
    <property type="entry name" value="TRANSCRIPTIONAL REGULATORY PROTEIN"/>
    <property type="match status" value="1"/>
</dbReference>
<accession>A0A972F840</accession>
<dbReference type="PRINTS" id="PR00455">
    <property type="entry name" value="HTHTETR"/>
</dbReference>
<dbReference type="Pfam" id="PF00440">
    <property type="entry name" value="TetR_N"/>
    <property type="match status" value="1"/>
</dbReference>
<protein>
    <submittedName>
        <fullName evidence="5">TetR family transcriptional regulator</fullName>
    </submittedName>
</protein>
<name>A0A972F840_9RHOO</name>
<dbReference type="RefSeq" id="WP_168988003.1">
    <property type="nucleotide sequence ID" value="NZ_CAWPHM010000273.1"/>
</dbReference>
<dbReference type="GO" id="GO:0003700">
    <property type="term" value="F:DNA-binding transcription factor activity"/>
    <property type="evidence" value="ECO:0007669"/>
    <property type="project" value="TreeGrafter"/>
</dbReference>
<dbReference type="PANTHER" id="PTHR30055">
    <property type="entry name" value="HTH-TYPE TRANSCRIPTIONAL REGULATOR RUTR"/>
    <property type="match status" value="1"/>
</dbReference>
<dbReference type="InterPro" id="IPR050109">
    <property type="entry name" value="HTH-type_TetR-like_transc_reg"/>
</dbReference>
<dbReference type="Proteomes" id="UP000599523">
    <property type="component" value="Unassembled WGS sequence"/>
</dbReference>
<sequence length="208" mass="23640">METGLNKPRTQLDRDAWIQGAMDVLAEEGVSGLRVEVLAKRLKVTKGSFYWHFQDRRDLLMAVLQVWKDGRIRDIIKQTRAQPGREVEQIHHVIDVYSAGRSRRGMMIELAVRDWARRDADAAAIVAEVDDIRLRCARDLFLACGVPMDEASSRCMLLYAYVFGVSMMSYDRFDSDIARLKRDISELIAQSANARGQLAPRVSEPGKN</sequence>
<organism evidence="5 6">
    <name type="scientific">Azoarcus taiwanensis</name>
    <dbReference type="NCBI Taxonomy" id="666964"/>
    <lineage>
        <taxon>Bacteria</taxon>
        <taxon>Pseudomonadati</taxon>
        <taxon>Pseudomonadota</taxon>
        <taxon>Betaproteobacteria</taxon>
        <taxon>Rhodocyclales</taxon>
        <taxon>Zoogloeaceae</taxon>
        <taxon>Azoarcus</taxon>
    </lineage>
</organism>
<keyword evidence="3" id="KW-0175">Coiled coil</keyword>
<evidence type="ECO:0000259" key="4">
    <source>
        <dbReference type="PROSITE" id="PS50977"/>
    </source>
</evidence>
<proteinExistence type="predicted"/>
<dbReference type="PROSITE" id="PS50977">
    <property type="entry name" value="HTH_TETR_2"/>
    <property type="match status" value="1"/>
</dbReference>
<gene>
    <name evidence="5" type="ORF">GPA21_09615</name>
</gene>
<dbReference type="EMBL" id="WTVM01000048">
    <property type="protein sequence ID" value="NMG03230.1"/>
    <property type="molecule type" value="Genomic_DNA"/>
</dbReference>
<dbReference type="AlphaFoldDB" id="A0A972F840"/>
<evidence type="ECO:0000313" key="6">
    <source>
        <dbReference type="Proteomes" id="UP000599523"/>
    </source>
</evidence>
<reference evidence="5" key="1">
    <citation type="submission" date="2019-12" db="EMBL/GenBank/DDBJ databases">
        <title>Comparative genomics gives insights into the taxonomy of the Azoarcus-Aromatoleum group and reveals separate origins of nif in the plant-associated Azoarcus and non-plant-associated Aromatoleum sub-groups.</title>
        <authorList>
            <person name="Lafos M."/>
            <person name="Maluk M."/>
            <person name="Batista M."/>
            <person name="Junghare M."/>
            <person name="Carmona M."/>
            <person name="Faoro H."/>
            <person name="Cruz L.M."/>
            <person name="Battistoni F."/>
            <person name="De Souza E."/>
            <person name="Pedrosa F."/>
            <person name="Chen W.-M."/>
            <person name="Poole P.S."/>
            <person name="Dixon R.A."/>
            <person name="James E.K."/>
        </authorList>
    </citation>
    <scope>NUCLEOTIDE SEQUENCE</scope>
    <source>
        <strain evidence="5">NSC3</strain>
    </source>
</reference>
<evidence type="ECO:0000256" key="2">
    <source>
        <dbReference type="PROSITE-ProRule" id="PRU00335"/>
    </source>
</evidence>
<dbReference type="InterPro" id="IPR009057">
    <property type="entry name" value="Homeodomain-like_sf"/>
</dbReference>
<feature type="domain" description="HTH tetR-type" evidence="4">
    <location>
        <begin position="11"/>
        <end position="71"/>
    </location>
</feature>
<keyword evidence="6" id="KW-1185">Reference proteome</keyword>
<dbReference type="InterPro" id="IPR001647">
    <property type="entry name" value="HTH_TetR"/>
</dbReference>
<evidence type="ECO:0000256" key="3">
    <source>
        <dbReference type="SAM" id="Coils"/>
    </source>
</evidence>
<dbReference type="GO" id="GO:0000976">
    <property type="term" value="F:transcription cis-regulatory region binding"/>
    <property type="evidence" value="ECO:0007669"/>
    <property type="project" value="TreeGrafter"/>
</dbReference>
<keyword evidence="1 2" id="KW-0238">DNA-binding</keyword>
<feature type="coiled-coil region" evidence="3">
    <location>
        <begin position="170"/>
        <end position="197"/>
    </location>
</feature>
<evidence type="ECO:0000313" key="5">
    <source>
        <dbReference type="EMBL" id="NMG03230.1"/>
    </source>
</evidence>